<dbReference type="ExpressionAtlas" id="A0A2K3LEL2">
    <property type="expression patterns" value="baseline"/>
</dbReference>
<comment type="caution">
    <text evidence="1">The sequence shown here is derived from an EMBL/GenBank/DDBJ whole genome shotgun (WGS) entry which is preliminary data.</text>
</comment>
<dbReference type="EMBL" id="ASHM01031543">
    <property type="protein sequence ID" value="PNX76957.1"/>
    <property type="molecule type" value="Genomic_DNA"/>
</dbReference>
<proteinExistence type="predicted"/>
<organism evidence="1 2">
    <name type="scientific">Trifolium pratense</name>
    <name type="common">Red clover</name>
    <dbReference type="NCBI Taxonomy" id="57577"/>
    <lineage>
        <taxon>Eukaryota</taxon>
        <taxon>Viridiplantae</taxon>
        <taxon>Streptophyta</taxon>
        <taxon>Embryophyta</taxon>
        <taxon>Tracheophyta</taxon>
        <taxon>Spermatophyta</taxon>
        <taxon>Magnoliopsida</taxon>
        <taxon>eudicotyledons</taxon>
        <taxon>Gunneridae</taxon>
        <taxon>Pentapetalae</taxon>
        <taxon>rosids</taxon>
        <taxon>fabids</taxon>
        <taxon>Fabales</taxon>
        <taxon>Fabaceae</taxon>
        <taxon>Papilionoideae</taxon>
        <taxon>50 kb inversion clade</taxon>
        <taxon>NPAAA clade</taxon>
        <taxon>Hologalegina</taxon>
        <taxon>IRL clade</taxon>
        <taxon>Trifolieae</taxon>
        <taxon>Trifolium</taxon>
    </lineage>
</organism>
<dbReference type="AlphaFoldDB" id="A0A2K3LEL2"/>
<sequence length="57" mass="6323">MLGIGVVLSISALLHINKIFEVGISEGLHEELKYLNLDIVEMANSCITTELAYVYEL</sequence>
<evidence type="ECO:0000313" key="1">
    <source>
        <dbReference type="EMBL" id="PNX76957.1"/>
    </source>
</evidence>
<evidence type="ECO:0000313" key="2">
    <source>
        <dbReference type="Proteomes" id="UP000236291"/>
    </source>
</evidence>
<reference evidence="1 2" key="2">
    <citation type="journal article" date="2017" name="Front. Plant Sci.">
        <title>Gene Classification and Mining of Molecular Markers Useful in Red Clover (Trifolium pratense) Breeding.</title>
        <authorList>
            <person name="Istvanek J."/>
            <person name="Dluhosova J."/>
            <person name="Dluhos P."/>
            <person name="Patkova L."/>
            <person name="Nedelnik J."/>
            <person name="Repkova J."/>
        </authorList>
    </citation>
    <scope>NUCLEOTIDE SEQUENCE [LARGE SCALE GENOMIC DNA]</scope>
    <source>
        <strain evidence="2">cv. Tatra</strain>
        <tissue evidence="1">Young leaves</tissue>
    </source>
</reference>
<dbReference type="Proteomes" id="UP000236291">
    <property type="component" value="Unassembled WGS sequence"/>
</dbReference>
<gene>
    <name evidence="1" type="ORF">L195_g032916</name>
</gene>
<reference evidence="1 2" key="1">
    <citation type="journal article" date="2014" name="Am. J. Bot.">
        <title>Genome assembly and annotation for red clover (Trifolium pratense; Fabaceae).</title>
        <authorList>
            <person name="Istvanek J."/>
            <person name="Jaros M."/>
            <person name="Krenek A."/>
            <person name="Repkova J."/>
        </authorList>
    </citation>
    <scope>NUCLEOTIDE SEQUENCE [LARGE SCALE GENOMIC DNA]</scope>
    <source>
        <strain evidence="2">cv. Tatra</strain>
        <tissue evidence="1">Young leaves</tissue>
    </source>
</reference>
<protein>
    <submittedName>
        <fullName evidence="1">DNA mismatch repair protein msh5-like</fullName>
    </submittedName>
</protein>
<name>A0A2K3LEL2_TRIPR</name>
<feature type="non-terminal residue" evidence="1">
    <location>
        <position position="57"/>
    </location>
</feature>
<accession>A0A2K3LEL2</accession>